<accession>A0A815EHH5</accession>
<dbReference type="EMBL" id="CAJNOG010000602">
    <property type="protein sequence ID" value="CAF1311553.1"/>
    <property type="molecule type" value="Genomic_DNA"/>
</dbReference>
<organism evidence="2 3">
    <name type="scientific">Adineta steineri</name>
    <dbReference type="NCBI Taxonomy" id="433720"/>
    <lineage>
        <taxon>Eukaryota</taxon>
        <taxon>Metazoa</taxon>
        <taxon>Spiralia</taxon>
        <taxon>Gnathifera</taxon>
        <taxon>Rotifera</taxon>
        <taxon>Eurotatoria</taxon>
        <taxon>Bdelloidea</taxon>
        <taxon>Adinetida</taxon>
        <taxon>Adinetidae</taxon>
        <taxon>Adineta</taxon>
    </lineage>
</organism>
<feature type="signal peptide" evidence="1">
    <location>
        <begin position="1"/>
        <end position="18"/>
    </location>
</feature>
<evidence type="ECO:0000256" key="1">
    <source>
        <dbReference type="SAM" id="SignalP"/>
    </source>
</evidence>
<name>A0A815EHH5_9BILA</name>
<dbReference type="AlphaFoldDB" id="A0A815EHH5"/>
<sequence length="152" mass="16837">MRSIIIVFFIISLSSVTAQTTQLPDYSCSENNVSIQFTLSSSSHSAWNSTSNCSLQQCNVNLNNSCLSSSTPCFDYRTINNSRYCAPGILCSILERCDNTTQTCSSNDSICVINSCCSSQAVCLPLLATQMCKTGTDTHYLHFRLYRTQLDY</sequence>
<proteinExistence type="predicted"/>
<evidence type="ECO:0000313" key="2">
    <source>
        <dbReference type="EMBL" id="CAF1311553.1"/>
    </source>
</evidence>
<evidence type="ECO:0000313" key="3">
    <source>
        <dbReference type="Proteomes" id="UP000663845"/>
    </source>
</evidence>
<reference evidence="2" key="1">
    <citation type="submission" date="2021-02" db="EMBL/GenBank/DDBJ databases">
        <authorList>
            <person name="Nowell W R."/>
        </authorList>
    </citation>
    <scope>NUCLEOTIDE SEQUENCE</scope>
</reference>
<gene>
    <name evidence="2" type="ORF">JYZ213_LOCUS32884</name>
</gene>
<keyword evidence="1" id="KW-0732">Signal</keyword>
<feature type="chain" id="PRO_5032401167" evidence="1">
    <location>
        <begin position="19"/>
        <end position="152"/>
    </location>
</feature>
<protein>
    <submittedName>
        <fullName evidence="2">Uncharacterized protein</fullName>
    </submittedName>
</protein>
<dbReference type="Proteomes" id="UP000663845">
    <property type="component" value="Unassembled WGS sequence"/>
</dbReference>
<comment type="caution">
    <text evidence="2">The sequence shown here is derived from an EMBL/GenBank/DDBJ whole genome shotgun (WGS) entry which is preliminary data.</text>
</comment>